<feature type="signal peptide" evidence="5">
    <location>
        <begin position="1"/>
        <end position="31"/>
    </location>
</feature>
<feature type="region of interest" description="Disordered" evidence="3">
    <location>
        <begin position="112"/>
        <end position="218"/>
    </location>
</feature>
<feature type="compositionally biased region" description="Polar residues" evidence="3">
    <location>
        <begin position="452"/>
        <end position="463"/>
    </location>
</feature>
<evidence type="ECO:0000313" key="9">
    <source>
        <dbReference type="RefSeq" id="XP_013062907.2"/>
    </source>
</evidence>
<dbReference type="RefSeq" id="XP_055890647.1">
    <property type="nucleotide sequence ID" value="XM_056034672.1"/>
</dbReference>
<proteinExistence type="predicted"/>
<feature type="region of interest" description="Disordered" evidence="3">
    <location>
        <begin position="494"/>
        <end position="534"/>
    </location>
</feature>
<dbReference type="KEGG" id="bgt:106052151"/>
<dbReference type="GeneID" id="106052151"/>
<evidence type="ECO:0000313" key="8">
    <source>
        <dbReference type="RefSeq" id="XP_013062906.2"/>
    </source>
</evidence>
<dbReference type="InterPro" id="IPR002172">
    <property type="entry name" value="LDrepeatLR_classA_rpt"/>
</dbReference>
<dbReference type="PROSITE" id="PS01209">
    <property type="entry name" value="LDLRA_1"/>
    <property type="match status" value="1"/>
</dbReference>
<feature type="compositionally biased region" description="Basic and acidic residues" evidence="3">
    <location>
        <begin position="201"/>
        <end position="218"/>
    </location>
</feature>
<keyword evidence="6" id="KW-1185">Reference proteome</keyword>
<dbReference type="RefSeq" id="XP_055890649.1">
    <property type="nucleotide sequence ID" value="XM_056034674.1"/>
</dbReference>
<name>A0A9W3ATV6_BIOGL</name>
<feature type="transmembrane region" description="Helical" evidence="4">
    <location>
        <begin position="411"/>
        <end position="432"/>
    </location>
</feature>
<feature type="chain" id="PRO_5044702903" evidence="5">
    <location>
        <begin position="32"/>
        <end position="666"/>
    </location>
</feature>
<dbReference type="PROSITE" id="PS50068">
    <property type="entry name" value="LDLRA_2"/>
    <property type="match status" value="1"/>
</dbReference>
<feature type="compositionally biased region" description="Low complexity" evidence="3">
    <location>
        <begin position="170"/>
        <end position="179"/>
    </location>
</feature>
<keyword evidence="5" id="KW-0732">Signal</keyword>
<evidence type="ECO:0000313" key="10">
    <source>
        <dbReference type="RefSeq" id="XP_055890647.1"/>
    </source>
</evidence>
<feature type="disulfide bond" evidence="2">
    <location>
        <begin position="368"/>
        <end position="386"/>
    </location>
</feature>
<dbReference type="Proteomes" id="UP001165740">
    <property type="component" value="Chromosome 7"/>
</dbReference>
<dbReference type="SUPFAM" id="SSF57424">
    <property type="entry name" value="LDL receptor-like module"/>
    <property type="match status" value="1"/>
</dbReference>
<dbReference type="RefSeq" id="XP_013062907.2">
    <property type="nucleotide sequence ID" value="XM_013207453.2"/>
</dbReference>
<evidence type="ECO:0000256" key="2">
    <source>
        <dbReference type="PROSITE-ProRule" id="PRU00124"/>
    </source>
</evidence>
<dbReference type="SMART" id="SM00192">
    <property type="entry name" value="LDLa"/>
    <property type="match status" value="1"/>
</dbReference>
<dbReference type="RefSeq" id="XP_013062903.2">
    <property type="nucleotide sequence ID" value="XM_013207449.2"/>
</dbReference>
<dbReference type="InterPro" id="IPR023415">
    <property type="entry name" value="LDLR_class-A_CS"/>
</dbReference>
<comment type="caution">
    <text evidence="2">Lacks conserved residue(s) required for the propagation of feature annotation.</text>
</comment>
<evidence type="ECO:0000313" key="7">
    <source>
        <dbReference type="RefSeq" id="XP_013062903.2"/>
    </source>
</evidence>
<dbReference type="RefSeq" id="XP_013062906.2">
    <property type="nucleotide sequence ID" value="XM_013207452.2"/>
</dbReference>
<keyword evidence="4" id="KW-0812">Transmembrane</keyword>
<dbReference type="CDD" id="cd00112">
    <property type="entry name" value="LDLa"/>
    <property type="match status" value="1"/>
</dbReference>
<keyword evidence="4" id="KW-0472">Membrane</keyword>
<feature type="compositionally biased region" description="Low complexity" evidence="3">
    <location>
        <begin position="584"/>
        <end position="593"/>
    </location>
</feature>
<feature type="region of interest" description="Disordered" evidence="3">
    <location>
        <begin position="547"/>
        <end position="666"/>
    </location>
</feature>
<feature type="compositionally biased region" description="Polar residues" evidence="3">
    <location>
        <begin position="649"/>
        <end position="660"/>
    </location>
</feature>
<feature type="region of interest" description="Disordered" evidence="3">
    <location>
        <begin position="441"/>
        <end position="463"/>
    </location>
</feature>
<keyword evidence="1 2" id="KW-1015">Disulfide bond</keyword>
<feature type="compositionally biased region" description="Basic and acidic residues" evidence="3">
    <location>
        <begin position="120"/>
        <end position="129"/>
    </location>
</feature>
<evidence type="ECO:0000313" key="13">
    <source>
        <dbReference type="RefSeq" id="XP_055890650.1"/>
    </source>
</evidence>
<evidence type="ECO:0000256" key="4">
    <source>
        <dbReference type="SAM" id="Phobius"/>
    </source>
</evidence>
<accession>A0A9W3ATV6</accession>
<evidence type="ECO:0000256" key="1">
    <source>
        <dbReference type="ARBA" id="ARBA00023157"/>
    </source>
</evidence>
<dbReference type="OMA" id="PMVEIRE"/>
<protein>
    <submittedName>
        <fullName evidence="7 8">Uncharacterized protein LOC106052151 isoform X1</fullName>
    </submittedName>
</protein>
<evidence type="ECO:0000313" key="11">
    <source>
        <dbReference type="RefSeq" id="XP_055890648.1"/>
    </source>
</evidence>
<dbReference type="RefSeq" id="XP_055890648.1">
    <property type="nucleotide sequence ID" value="XM_056034673.1"/>
</dbReference>
<dbReference type="Gene3D" id="4.10.400.10">
    <property type="entry name" value="Low-density Lipoprotein Receptor"/>
    <property type="match status" value="1"/>
</dbReference>
<dbReference type="AlphaFoldDB" id="A0A9W3ATV6"/>
<gene>
    <name evidence="7 8 9 10 11 12 13" type="primary">LOC106052151</name>
</gene>
<sequence length="666" mass="73513">MISCSARLLATRLLAIRCYLFTLVLSSAVFCTPVPAGQIQPTGQPLSSDANNTLHKGKCQYEVFDPSSTIEAESFKYQHLGCAHCEYTIRAPGSLVILLNFTDIRSLADMSVEPGQQQHQEQHQQEATRSDTPPVLGRTHPRGGSQESSSTIPTAFSHRSSAPSTGVIPAATSATSASTSRHHQRHNNSENLSSHASEIPKGTKDSHSNSFEKFDSHKDIQINHRNEANGSKVGVLSDAVKAHGAVKPNPVDHPVSFNGLVSHSPFDSQPKEGATAVTNHHQYSSIGLNNRISDHHCNLKIIIEGLNSSTKPQVICWQNSWQRKVPLVYRYSVPVKLTYIWDASRHSGFSLHLSFLQEKADVLCEFQCTNHLCLLGDQLCDGYTDCPDGADEDKSTCHLSLHGEHQDSSKLRIIIIVTVILVIIVLVSILMISRRQRLGGRRGRGSLLHPPHSQSTEVFRSTSSSMLDSGQYDALVQDSQRHQDADSIAHCSESHHLLQQQLPPPSGLRHTPPHRPQHMCPTNLQRESTPGEGGWQVSHHLEVYVDKQHQHPHRQQRKQPSPQELYPPHIAISGDGEEGYTSAQKSLQSKQQLVRNWQEESGVFRPPPNRTIYDCDTPPPPYSLSPPGVKSLDTDAGVVNPLRPVRGSLTPQSSPTSRCHSLSCHH</sequence>
<keyword evidence="4" id="KW-1133">Transmembrane helix</keyword>
<evidence type="ECO:0000256" key="3">
    <source>
        <dbReference type="SAM" id="MobiDB-lite"/>
    </source>
</evidence>
<evidence type="ECO:0000313" key="6">
    <source>
        <dbReference type="Proteomes" id="UP001165740"/>
    </source>
</evidence>
<evidence type="ECO:0000256" key="5">
    <source>
        <dbReference type="SAM" id="SignalP"/>
    </source>
</evidence>
<dbReference type="InterPro" id="IPR036055">
    <property type="entry name" value="LDL_receptor-like_sf"/>
</dbReference>
<dbReference type="OrthoDB" id="10038550at2759"/>
<evidence type="ECO:0000313" key="12">
    <source>
        <dbReference type="RefSeq" id="XP_055890649.1"/>
    </source>
</evidence>
<organism evidence="6 13">
    <name type="scientific">Biomphalaria glabrata</name>
    <name type="common">Bloodfluke planorb</name>
    <name type="synonym">Freshwater snail</name>
    <dbReference type="NCBI Taxonomy" id="6526"/>
    <lineage>
        <taxon>Eukaryota</taxon>
        <taxon>Metazoa</taxon>
        <taxon>Spiralia</taxon>
        <taxon>Lophotrochozoa</taxon>
        <taxon>Mollusca</taxon>
        <taxon>Gastropoda</taxon>
        <taxon>Heterobranchia</taxon>
        <taxon>Euthyneura</taxon>
        <taxon>Panpulmonata</taxon>
        <taxon>Hygrophila</taxon>
        <taxon>Lymnaeoidea</taxon>
        <taxon>Planorbidae</taxon>
        <taxon>Biomphalaria</taxon>
    </lineage>
</organism>
<reference evidence="7 8" key="1">
    <citation type="submission" date="2025-04" db="UniProtKB">
        <authorList>
            <consortium name="RefSeq"/>
        </authorList>
    </citation>
    <scope>IDENTIFICATION</scope>
</reference>
<feature type="compositionally biased region" description="Polar residues" evidence="3">
    <location>
        <begin position="145"/>
        <end position="164"/>
    </location>
</feature>
<dbReference type="RefSeq" id="XP_055890650.1">
    <property type="nucleotide sequence ID" value="XM_056034675.1"/>
</dbReference>